<gene>
    <name evidence="2" type="ORF">GJV85_00325</name>
</gene>
<dbReference type="PROSITE" id="PS51257">
    <property type="entry name" value="PROKAR_LIPOPROTEIN"/>
    <property type="match status" value="1"/>
</dbReference>
<dbReference type="AlphaFoldDB" id="A0A975GBK1"/>
<protein>
    <submittedName>
        <fullName evidence="2">Uncharacterized protein</fullName>
    </submittedName>
</protein>
<dbReference type="EMBL" id="CP046072">
    <property type="protein sequence ID" value="QSZ40625.1"/>
    <property type="molecule type" value="Genomic_DNA"/>
</dbReference>
<feature type="region of interest" description="Disordered" evidence="1">
    <location>
        <begin position="24"/>
        <end position="51"/>
    </location>
</feature>
<evidence type="ECO:0000313" key="2">
    <source>
        <dbReference type="EMBL" id="QSZ40625.1"/>
    </source>
</evidence>
<reference evidence="2" key="2">
    <citation type="submission" date="2021-04" db="EMBL/GenBank/DDBJ databases">
        <title>Isolation and characterization of a novel species of the genus Sulfurimonas.</title>
        <authorList>
            <person name="Fukui M."/>
        </authorList>
    </citation>
    <scope>NUCLEOTIDE SEQUENCE</scope>
    <source>
        <strain evidence="2">H1576</strain>
    </source>
</reference>
<proteinExistence type="predicted"/>
<evidence type="ECO:0000313" key="3">
    <source>
        <dbReference type="Proteomes" id="UP000671852"/>
    </source>
</evidence>
<sequence>MKIVILTVLTLFLLGCTENITQDADGVQSSKNPPQPIVSDVQSAPPKAPSI</sequence>
<organism evidence="2 3">
    <name type="scientific">Sulfurimonas aquatica</name>
    <dbReference type="NCBI Taxonomy" id="2672570"/>
    <lineage>
        <taxon>Bacteria</taxon>
        <taxon>Pseudomonadati</taxon>
        <taxon>Campylobacterota</taxon>
        <taxon>Epsilonproteobacteria</taxon>
        <taxon>Campylobacterales</taxon>
        <taxon>Sulfurimonadaceae</taxon>
        <taxon>Sulfurimonas</taxon>
    </lineage>
</organism>
<accession>A0A975GBK1</accession>
<name>A0A975GBK1_9BACT</name>
<reference evidence="2" key="1">
    <citation type="submission" date="2019-11" db="EMBL/GenBank/DDBJ databases">
        <authorList>
            <person name="Kojima H."/>
        </authorList>
    </citation>
    <scope>NUCLEOTIDE SEQUENCE</scope>
    <source>
        <strain evidence="2">H1576</strain>
    </source>
</reference>
<keyword evidence="3" id="KW-1185">Reference proteome</keyword>
<dbReference type="RefSeq" id="WP_207561905.1">
    <property type="nucleotide sequence ID" value="NZ_CP046072.1"/>
</dbReference>
<evidence type="ECO:0000256" key="1">
    <source>
        <dbReference type="SAM" id="MobiDB-lite"/>
    </source>
</evidence>
<dbReference type="KEGG" id="saqt:GJV85_00325"/>
<dbReference type="Proteomes" id="UP000671852">
    <property type="component" value="Chromosome"/>
</dbReference>